<dbReference type="PRINTS" id="PR01955">
    <property type="entry name" value="LANCFRANKIA"/>
</dbReference>
<dbReference type="InterPro" id="IPR007822">
    <property type="entry name" value="LANC-like"/>
</dbReference>
<protein>
    <recommendedName>
        <fullName evidence="5">Lanthionine synthetase</fullName>
    </recommendedName>
</protein>
<keyword evidence="1" id="KW-0479">Metal-binding</keyword>
<reference evidence="3" key="1">
    <citation type="journal article" date="2014" name="Int. J. Syst. Evol. Microbiol.">
        <title>Complete genome sequence of Corynebacterium casei LMG S-19264T (=DSM 44701T), isolated from a smear-ripened cheese.</title>
        <authorList>
            <consortium name="US DOE Joint Genome Institute (JGI-PGF)"/>
            <person name="Walter F."/>
            <person name="Albersmeier A."/>
            <person name="Kalinowski J."/>
            <person name="Ruckert C."/>
        </authorList>
    </citation>
    <scope>NUCLEOTIDE SEQUENCE</scope>
    <source>
        <strain evidence="3">CGMCC 4.7430</strain>
    </source>
</reference>
<evidence type="ECO:0000256" key="2">
    <source>
        <dbReference type="SAM" id="MobiDB-lite"/>
    </source>
</evidence>
<feature type="binding site" evidence="1">
    <location>
        <position position="340"/>
    </location>
    <ligand>
        <name>Zn(2+)</name>
        <dbReference type="ChEBI" id="CHEBI:29105"/>
    </ligand>
</feature>
<sequence length="413" mass="41134">MLLTSASRRATALSIAQELAARLAAEPFTRRHPASLSQGGAGFAMLYAALGRISPENGWNTVGHRFLADAVKAGAAGRAGLFDGGIAGLGVAAASLRGSTGAYERLLGRTDAAVAAVPDHDLVSGTAGAGLYLLLRPPGAKREDLLAALVRSGGASPPYPMPAHRIPAGWTVAADYADCGLAHGVAGALAVLALLARDGGGAGTDIAGTDIAGTGGAETGGAETGGAGTGGAEAGGAGTGGAGTGGAERSGTIRQVADWLLAQAGQDEWGTFWPAGVDGATRYPSARRASWCYGVPGVARALWLAGDAVGEPRYRRVATEAMERLLAAPAVWGLDTPGICHGWAGLMLISAAFGLDAAANELFDRLCAGYDGRRPLGFDVPDPGLLTGAAGIALALLTVTAGDRFAASLFLAA</sequence>
<evidence type="ECO:0000313" key="4">
    <source>
        <dbReference type="Proteomes" id="UP000660745"/>
    </source>
</evidence>
<dbReference type="RefSeq" id="WP_225276795.1">
    <property type="nucleotide sequence ID" value="NZ_JAIWLT010000001.1"/>
</dbReference>
<proteinExistence type="predicted"/>
<gene>
    <name evidence="3" type="ORF">GCM10012278_06410</name>
</gene>
<keyword evidence="1" id="KW-0862">Zinc</keyword>
<dbReference type="PRINTS" id="PR01950">
    <property type="entry name" value="LANCSUPER"/>
</dbReference>
<reference evidence="3" key="2">
    <citation type="submission" date="2020-09" db="EMBL/GenBank/DDBJ databases">
        <authorList>
            <person name="Sun Q."/>
            <person name="Zhou Y."/>
        </authorList>
    </citation>
    <scope>NUCLEOTIDE SEQUENCE</scope>
    <source>
        <strain evidence="3">CGMCC 4.7430</strain>
    </source>
</reference>
<evidence type="ECO:0000256" key="1">
    <source>
        <dbReference type="PIRSR" id="PIRSR607822-1"/>
    </source>
</evidence>
<keyword evidence="4" id="KW-1185">Reference proteome</keyword>
<name>A0A917ZZN6_9ACTN</name>
<accession>A0A917ZZN6</accession>
<dbReference type="SUPFAM" id="SSF158745">
    <property type="entry name" value="LanC-like"/>
    <property type="match status" value="1"/>
</dbReference>
<comment type="caution">
    <text evidence="3">The sequence shown here is derived from an EMBL/GenBank/DDBJ whole genome shotgun (WGS) entry which is preliminary data.</text>
</comment>
<feature type="region of interest" description="Disordered" evidence="2">
    <location>
        <begin position="217"/>
        <end position="248"/>
    </location>
</feature>
<evidence type="ECO:0008006" key="5">
    <source>
        <dbReference type="Google" id="ProtNLM"/>
    </source>
</evidence>
<dbReference type="Pfam" id="PF05147">
    <property type="entry name" value="LANC_like"/>
    <property type="match status" value="2"/>
</dbReference>
<organism evidence="3 4">
    <name type="scientific">Nonomuraea glycinis</name>
    <dbReference type="NCBI Taxonomy" id="2047744"/>
    <lineage>
        <taxon>Bacteria</taxon>
        <taxon>Bacillati</taxon>
        <taxon>Actinomycetota</taxon>
        <taxon>Actinomycetes</taxon>
        <taxon>Streptosporangiales</taxon>
        <taxon>Streptosporangiaceae</taxon>
        <taxon>Nonomuraea</taxon>
    </lineage>
</organism>
<dbReference type="Proteomes" id="UP000660745">
    <property type="component" value="Unassembled WGS sequence"/>
</dbReference>
<dbReference type="GO" id="GO:0031179">
    <property type="term" value="P:peptide modification"/>
    <property type="evidence" value="ECO:0007669"/>
    <property type="project" value="InterPro"/>
</dbReference>
<dbReference type="EMBL" id="BMNK01000001">
    <property type="protein sequence ID" value="GGP01785.1"/>
    <property type="molecule type" value="Genomic_DNA"/>
</dbReference>
<dbReference type="AlphaFoldDB" id="A0A917ZZN6"/>
<dbReference type="GO" id="GO:0046872">
    <property type="term" value="F:metal ion binding"/>
    <property type="evidence" value="ECO:0007669"/>
    <property type="project" value="UniProtKB-KW"/>
</dbReference>
<feature type="binding site" evidence="1">
    <location>
        <position position="341"/>
    </location>
    <ligand>
        <name>Zn(2+)</name>
        <dbReference type="ChEBI" id="CHEBI:29105"/>
    </ligand>
</feature>
<feature type="binding site" evidence="1">
    <location>
        <position position="292"/>
    </location>
    <ligand>
        <name>Zn(2+)</name>
        <dbReference type="ChEBI" id="CHEBI:29105"/>
    </ligand>
</feature>
<dbReference type="Gene3D" id="1.50.10.20">
    <property type="match status" value="2"/>
</dbReference>
<evidence type="ECO:0000313" key="3">
    <source>
        <dbReference type="EMBL" id="GGP01785.1"/>
    </source>
</evidence>
<dbReference type="SMART" id="SM01260">
    <property type="entry name" value="LANC_like"/>
    <property type="match status" value="1"/>
</dbReference>